<keyword evidence="1" id="KW-0472">Membrane</keyword>
<gene>
    <name evidence="3" type="primary">spoIID</name>
    <name evidence="3" type="ORF">OCV57_01510</name>
</gene>
<protein>
    <submittedName>
        <fullName evidence="3">Stage II sporulation protein D</fullName>
    </submittedName>
</protein>
<accession>A0AAE3IFR9</accession>
<dbReference type="Pfam" id="PF08486">
    <property type="entry name" value="SpoIID"/>
    <property type="match status" value="1"/>
</dbReference>
<dbReference type="InterPro" id="IPR013486">
    <property type="entry name" value="SpoIID/LytB"/>
</dbReference>
<evidence type="ECO:0000256" key="1">
    <source>
        <dbReference type="SAM" id="Phobius"/>
    </source>
</evidence>
<evidence type="ECO:0000259" key="2">
    <source>
        <dbReference type="Pfam" id="PF08486"/>
    </source>
</evidence>
<feature type="domain" description="Sporulation stage II protein D amidase enhancer LytB N-terminal" evidence="2">
    <location>
        <begin position="49"/>
        <end position="153"/>
    </location>
</feature>
<dbReference type="InterPro" id="IPR014225">
    <property type="entry name" value="Spore_II_D_firmicutes"/>
</dbReference>
<dbReference type="EMBL" id="JAOQJZ010000001">
    <property type="protein sequence ID" value="MCU6704602.1"/>
    <property type="molecule type" value="Genomic_DNA"/>
</dbReference>
<dbReference type="InterPro" id="IPR013693">
    <property type="entry name" value="SpoIID/LytB_N"/>
</dbReference>
<keyword evidence="1" id="KW-1133">Transmembrane helix</keyword>
<comment type="caution">
    <text evidence="3">The sequence shown here is derived from an EMBL/GenBank/DDBJ whole genome shotgun (WGS) entry which is preliminary data.</text>
</comment>
<evidence type="ECO:0000313" key="3">
    <source>
        <dbReference type="EMBL" id="MCU6704602.1"/>
    </source>
</evidence>
<dbReference type="AlphaFoldDB" id="A0AAE3IFR9"/>
<keyword evidence="4" id="KW-1185">Reference proteome</keyword>
<proteinExistence type="predicted"/>
<evidence type="ECO:0000313" key="4">
    <source>
        <dbReference type="Proteomes" id="UP001208131"/>
    </source>
</evidence>
<organism evidence="3 4">
    <name type="scientific">Hominimerdicola aceti</name>
    <dbReference type="NCBI Taxonomy" id="2981726"/>
    <lineage>
        <taxon>Bacteria</taxon>
        <taxon>Bacillati</taxon>
        <taxon>Bacillota</taxon>
        <taxon>Clostridia</taxon>
        <taxon>Eubacteriales</taxon>
        <taxon>Oscillospiraceae</taxon>
        <taxon>Hominimerdicola</taxon>
    </lineage>
</organism>
<reference evidence="3 4" key="1">
    <citation type="journal article" date="2021" name="ISME Commun">
        <title>Automated analysis of genomic sequences facilitates high-throughput and comprehensive description of bacteria.</title>
        <authorList>
            <person name="Hitch T.C.A."/>
        </authorList>
    </citation>
    <scope>NUCLEOTIDE SEQUENCE [LARGE SCALE GENOMIC DNA]</scope>
    <source>
        <strain evidence="3 4">Sanger_31</strain>
    </source>
</reference>
<keyword evidence="1" id="KW-0812">Transmembrane</keyword>
<dbReference type="Proteomes" id="UP001208131">
    <property type="component" value="Unassembled WGS sequence"/>
</dbReference>
<dbReference type="RefSeq" id="WP_267300275.1">
    <property type="nucleotide sequence ID" value="NZ_JAOQJZ010000001.1"/>
</dbReference>
<name>A0AAE3IFR9_9FIRM</name>
<dbReference type="NCBIfam" id="TIGR02870">
    <property type="entry name" value="spore_II_D"/>
    <property type="match status" value="1"/>
</dbReference>
<feature type="transmembrane region" description="Helical" evidence="1">
    <location>
        <begin position="6"/>
        <end position="24"/>
    </location>
</feature>
<dbReference type="GO" id="GO:0030435">
    <property type="term" value="P:sporulation resulting in formation of a cellular spore"/>
    <property type="evidence" value="ECO:0007669"/>
    <property type="project" value="InterPro"/>
</dbReference>
<dbReference type="NCBIfam" id="TIGR02669">
    <property type="entry name" value="SpoIID_LytB"/>
    <property type="match status" value="1"/>
</dbReference>
<sequence length="328" mass="36392">MKDLIQIMAVFAVILTIIPTIVFLRPNESASKPAFSEKEKIAVYFTESGKTENFTLEEYMIGSVLAQMPADFDEEALKAQAVLAHTYICRRQLSEAQSPTPALKGALISDDSTLYQSFFTLKAAKEYYGSDYEKAYKKVKSAVQSVENEILTYKGEPIIVAFHAASNGHTQSAKNAWGEDIPYLLSVDSSADKDLVTTECTQTLTAKEFQDKLLDRFPDINFTPLANADSWLKTKTDGIGYVTNLTVCGYDIQPNTFCDILDISSPCFEFTFANTKFTFTSHGFGHLVGMSQYGANAMAEKGSDYKAILAHYFTDTKLQKSTELAQLQ</sequence>